<dbReference type="EMBL" id="BMAW01045417">
    <property type="protein sequence ID" value="GFS49973.1"/>
    <property type="molecule type" value="Genomic_DNA"/>
</dbReference>
<proteinExistence type="predicted"/>
<protein>
    <submittedName>
        <fullName evidence="2">Uncharacterized protein</fullName>
    </submittedName>
</protein>
<evidence type="ECO:0000256" key="1">
    <source>
        <dbReference type="SAM" id="Coils"/>
    </source>
</evidence>
<keyword evidence="1" id="KW-0175">Coiled coil</keyword>
<accession>A0A8X6MGP2</accession>
<evidence type="ECO:0000313" key="2">
    <source>
        <dbReference type="EMBL" id="GFS49973.1"/>
    </source>
</evidence>
<organism evidence="2 3">
    <name type="scientific">Nephila pilipes</name>
    <name type="common">Giant wood spider</name>
    <name type="synonym">Nephila maculata</name>
    <dbReference type="NCBI Taxonomy" id="299642"/>
    <lineage>
        <taxon>Eukaryota</taxon>
        <taxon>Metazoa</taxon>
        <taxon>Ecdysozoa</taxon>
        <taxon>Arthropoda</taxon>
        <taxon>Chelicerata</taxon>
        <taxon>Arachnida</taxon>
        <taxon>Araneae</taxon>
        <taxon>Araneomorphae</taxon>
        <taxon>Entelegynae</taxon>
        <taxon>Araneoidea</taxon>
        <taxon>Nephilidae</taxon>
        <taxon>Nephila</taxon>
    </lineage>
</organism>
<feature type="coiled-coil region" evidence="1">
    <location>
        <begin position="3"/>
        <end position="76"/>
    </location>
</feature>
<sequence length="199" mass="22697">METESYQDRKTKMSEDLSKLKKKCTMVRSMLTKLIHKIEENVNSESKNVDQFEVLLEQLNEKESNLNSINSETENLLTIAIISEDIEASEEIKGRLIFRKTNFFSKIKRMNSNSFQVDIVSRNIQLIDTDASKKAYCTAVHLGIELDVGNIISSFVASKSRVALLKTLSIPRLKLMDALLSPRISRKNESAPELPIDRF</sequence>
<gene>
    <name evidence="2" type="ORF">NPIL_317081</name>
</gene>
<dbReference type="Pfam" id="PF05380">
    <property type="entry name" value="Peptidase_A17"/>
    <property type="match status" value="1"/>
</dbReference>
<evidence type="ECO:0000313" key="3">
    <source>
        <dbReference type="Proteomes" id="UP000887013"/>
    </source>
</evidence>
<reference evidence="2" key="1">
    <citation type="submission" date="2020-08" db="EMBL/GenBank/DDBJ databases">
        <title>Multicomponent nature underlies the extraordinary mechanical properties of spider dragline silk.</title>
        <authorList>
            <person name="Kono N."/>
            <person name="Nakamura H."/>
            <person name="Mori M."/>
            <person name="Yoshida Y."/>
            <person name="Ohtoshi R."/>
            <person name="Malay A.D."/>
            <person name="Moran D.A.P."/>
            <person name="Tomita M."/>
            <person name="Numata K."/>
            <person name="Arakawa K."/>
        </authorList>
    </citation>
    <scope>NUCLEOTIDE SEQUENCE</scope>
</reference>
<dbReference type="InterPro" id="IPR008042">
    <property type="entry name" value="Retrotrans_Pao"/>
</dbReference>
<name>A0A8X6MGP2_NEPPI</name>
<keyword evidence="3" id="KW-1185">Reference proteome</keyword>
<dbReference type="AlphaFoldDB" id="A0A8X6MGP2"/>
<dbReference type="Proteomes" id="UP000887013">
    <property type="component" value="Unassembled WGS sequence"/>
</dbReference>
<comment type="caution">
    <text evidence="2">The sequence shown here is derived from an EMBL/GenBank/DDBJ whole genome shotgun (WGS) entry which is preliminary data.</text>
</comment>